<evidence type="ECO:0000313" key="4">
    <source>
        <dbReference type="Proteomes" id="UP001235343"/>
    </source>
</evidence>
<dbReference type="Proteomes" id="UP001235343">
    <property type="component" value="Unassembled WGS sequence"/>
</dbReference>
<organism evidence="3 4">
    <name type="scientific">Aquibacillus rhizosphaerae</name>
    <dbReference type="NCBI Taxonomy" id="3051431"/>
    <lineage>
        <taxon>Bacteria</taxon>
        <taxon>Bacillati</taxon>
        <taxon>Bacillota</taxon>
        <taxon>Bacilli</taxon>
        <taxon>Bacillales</taxon>
        <taxon>Bacillaceae</taxon>
        <taxon>Aquibacillus</taxon>
    </lineage>
</organism>
<gene>
    <name evidence="3" type="ORF">QQS35_20635</name>
</gene>
<evidence type="ECO:0000259" key="2">
    <source>
        <dbReference type="SMART" id="SM00646"/>
    </source>
</evidence>
<protein>
    <submittedName>
        <fullName evidence="3">N-acetylmuramoyl-L-alanine amidase</fullName>
        <ecNumber evidence="3">3.5.1.28</ecNumber>
    </submittedName>
</protein>
<dbReference type="InterPro" id="IPR002508">
    <property type="entry name" value="MurNAc-LAA_cat"/>
</dbReference>
<dbReference type="PANTHER" id="PTHR30404">
    <property type="entry name" value="N-ACETYLMURAMOYL-L-ALANINE AMIDASE"/>
    <property type="match status" value="1"/>
</dbReference>
<dbReference type="InterPro" id="IPR050695">
    <property type="entry name" value="N-acetylmuramoyl_amidase_3"/>
</dbReference>
<keyword evidence="4" id="KW-1185">Reference proteome</keyword>
<dbReference type="SMART" id="SM00646">
    <property type="entry name" value="Ami_3"/>
    <property type="match status" value="1"/>
</dbReference>
<reference evidence="3 4" key="1">
    <citation type="submission" date="2023-06" db="EMBL/GenBank/DDBJ databases">
        <title>Aquibacillus rhizosphaerae LR5S19.</title>
        <authorList>
            <person name="Sun J.-Q."/>
        </authorList>
    </citation>
    <scope>NUCLEOTIDE SEQUENCE [LARGE SCALE GENOMIC DNA]</scope>
    <source>
        <strain evidence="3 4">LR5S19</strain>
    </source>
</reference>
<dbReference type="PANTHER" id="PTHR30404:SF0">
    <property type="entry name" value="N-ACETYLMURAMOYL-L-ALANINE AMIDASE AMIC"/>
    <property type="match status" value="1"/>
</dbReference>
<dbReference type="GO" id="GO:0008745">
    <property type="term" value="F:N-acetylmuramoyl-L-alanine amidase activity"/>
    <property type="evidence" value="ECO:0007669"/>
    <property type="project" value="UniProtKB-EC"/>
</dbReference>
<accession>A0ABT7LAE6</accession>
<dbReference type="CDD" id="cd02696">
    <property type="entry name" value="MurNAc-LAA"/>
    <property type="match status" value="1"/>
</dbReference>
<dbReference type="SUPFAM" id="SSF53187">
    <property type="entry name" value="Zn-dependent exopeptidases"/>
    <property type="match status" value="1"/>
</dbReference>
<dbReference type="Pfam" id="PF01520">
    <property type="entry name" value="Amidase_3"/>
    <property type="match status" value="1"/>
</dbReference>
<sequence length="262" mass="30082">MAYPFKKRKLVVIAGHDDDTWETTGGKGIRTNLVADGVYEEYDSNIVIARELVERLETYDELEVFFPQRNGRDMTLKERVDYCNNVGADFVVFIHSNAGGRSATGACCFYYPNSLGEKFANYYADEMKKANYPLWQGGTFACNPRDGWSWFYVVTNTKMPVGLTENFFFSNPAELKKYLLDSKQLDNIATIHEKAVLRYFGLIYKKVKGATKMANQQPSSWATEAWKWAKEQKITDGSNPKDAITRQEVVTMLKRYHDRFGK</sequence>
<dbReference type="EMBL" id="JASTZU010000063">
    <property type="protein sequence ID" value="MDL4842846.1"/>
    <property type="molecule type" value="Genomic_DNA"/>
</dbReference>
<dbReference type="Gene3D" id="3.40.630.40">
    <property type="entry name" value="Zn-dependent exopeptidases"/>
    <property type="match status" value="1"/>
</dbReference>
<comment type="caution">
    <text evidence="3">The sequence shown here is derived from an EMBL/GenBank/DDBJ whole genome shotgun (WGS) entry which is preliminary data.</text>
</comment>
<feature type="domain" description="MurNAc-LAA" evidence="2">
    <location>
        <begin position="80"/>
        <end position="197"/>
    </location>
</feature>
<evidence type="ECO:0000256" key="1">
    <source>
        <dbReference type="ARBA" id="ARBA00022801"/>
    </source>
</evidence>
<evidence type="ECO:0000313" key="3">
    <source>
        <dbReference type="EMBL" id="MDL4842846.1"/>
    </source>
</evidence>
<keyword evidence="1 3" id="KW-0378">Hydrolase</keyword>
<dbReference type="EC" id="3.5.1.28" evidence="3"/>
<name>A0ABT7LAE6_9BACI</name>
<dbReference type="RefSeq" id="WP_285934142.1">
    <property type="nucleotide sequence ID" value="NZ_JASTZU010000063.1"/>
</dbReference>
<proteinExistence type="predicted"/>